<evidence type="ECO:0000313" key="2">
    <source>
        <dbReference type="EMBL" id="EIN03554.1"/>
    </source>
</evidence>
<gene>
    <name evidence="2" type="ORF">PUNSTDRAFT_56142</name>
</gene>
<dbReference type="GeneID" id="18884085"/>
<dbReference type="Proteomes" id="UP000054196">
    <property type="component" value="Unassembled WGS sequence"/>
</dbReference>
<evidence type="ECO:0000313" key="3">
    <source>
        <dbReference type="Proteomes" id="UP000054196"/>
    </source>
</evidence>
<accession>R7S129</accession>
<dbReference type="EMBL" id="JH687561">
    <property type="protein sequence ID" value="EIN03554.1"/>
    <property type="molecule type" value="Genomic_DNA"/>
</dbReference>
<keyword evidence="3" id="KW-1185">Reference proteome</keyword>
<organism evidence="2 3">
    <name type="scientific">Punctularia strigosozonata (strain HHB-11173)</name>
    <name type="common">White-rot fungus</name>
    <dbReference type="NCBI Taxonomy" id="741275"/>
    <lineage>
        <taxon>Eukaryota</taxon>
        <taxon>Fungi</taxon>
        <taxon>Dikarya</taxon>
        <taxon>Basidiomycota</taxon>
        <taxon>Agaricomycotina</taxon>
        <taxon>Agaricomycetes</taxon>
        <taxon>Corticiales</taxon>
        <taxon>Punctulariaceae</taxon>
        <taxon>Punctularia</taxon>
    </lineage>
</organism>
<dbReference type="KEGG" id="psq:PUNSTDRAFT_56142"/>
<protein>
    <submittedName>
        <fullName evidence="2">Uncharacterized protein</fullName>
    </submittedName>
</protein>
<evidence type="ECO:0000256" key="1">
    <source>
        <dbReference type="SAM" id="MobiDB-lite"/>
    </source>
</evidence>
<dbReference type="RefSeq" id="XP_007389211.1">
    <property type="nucleotide sequence ID" value="XM_007389149.1"/>
</dbReference>
<sequence>MGSNSFRLRVGVSAHKPPEVVAGTAVESYSMLLAGGGAGHGGRDCACFHSRRAAAFGSCPANGGGGDRGGPCSRKTTRSVARSWEEFRR</sequence>
<name>R7S129_PUNST</name>
<reference evidence="3" key="1">
    <citation type="journal article" date="2012" name="Science">
        <title>The Paleozoic origin of enzymatic lignin decomposition reconstructed from 31 fungal genomes.</title>
        <authorList>
            <person name="Floudas D."/>
            <person name="Binder M."/>
            <person name="Riley R."/>
            <person name="Barry K."/>
            <person name="Blanchette R.A."/>
            <person name="Henrissat B."/>
            <person name="Martinez A.T."/>
            <person name="Otillar R."/>
            <person name="Spatafora J.W."/>
            <person name="Yadav J.S."/>
            <person name="Aerts A."/>
            <person name="Benoit I."/>
            <person name="Boyd A."/>
            <person name="Carlson A."/>
            <person name="Copeland A."/>
            <person name="Coutinho P.M."/>
            <person name="de Vries R.P."/>
            <person name="Ferreira P."/>
            <person name="Findley K."/>
            <person name="Foster B."/>
            <person name="Gaskell J."/>
            <person name="Glotzer D."/>
            <person name="Gorecki P."/>
            <person name="Heitman J."/>
            <person name="Hesse C."/>
            <person name="Hori C."/>
            <person name="Igarashi K."/>
            <person name="Jurgens J.A."/>
            <person name="Kallen N."/>
            <person name="Kersten P."/>
            <person name="Kohler A."/>
            <person name="Kuees U."/>
            <person name="Kumar T.K.A."/>
            <person name="Kuo A."/>
            <person name="LaButti K."/>
            <person name="Larrondo L.F."/>
            <person name="Lindquist E."/>
            <person name="Ling A."/>
            <person name="Lombard V."/>
            <person name="Lucas S."/>
            <person name="Lundell T."/>
            <person name="Martin R."/>
            <person name="McLaughlin D.J."/>
            <person name="Morgenstern I."/>
            <person name="Morin E."/>
            <person name="Murat C."/>
            <person name="Nagy L.G."/>
            <person name="Nolan M."/>
            <person name="Ohm R.A."/>
            <person name="Patyshakuliyeva A."/>
            <person name="Rokas A."/>
            <person name="Ruiz-Duenas F.J."/>
            <person name="Sabat G."/>
            <person name="Salamov A."/>
            <person name="Samejima M."/>
            <person name="Schmutz J."/>
            <person name="Slot J.C."/>
            <person name="St John F."/>
            <person name="Stenlid J."/>
            <person name="Sun H."/>
            <person name="Sun S."/>
            <person name="Syed K."/>
            <person name="Tsang A."/>
            <person name="Wiebenga A."/>
            <person name="Young D."/>
            <person name="Pisabarro A."/>
            <person name="Eastwood D.C."/>
            <person name="Martin F."/>
            <person name="Cullen D."/>
            <person name="Grigoriev I.V."/>
            <person name="Hibbett D.S."/>
        </authorList>
    </citation>
    <scope>NUCLEOTIDE SEQUENCE [LARGE SCALE GENOMIC DNA]</scope>
    <source>
        <strain evidence="3">HHB-11173 SS5</strain>
    </source>
</reference>
<proteinExistence type="predicted"/>
<dbReference type="AlphaFoldDB" id="R7S129"/>
<dbReference type="HOGENOM" id="CLU_2455848_0_0_1"/>
<feature type="region of interest" description="Disordered" evidence="1">
    <location>
        <begin position="59"/>
        <end position="89"/>
    </location>
</feature>